<keyword evidence="9" id="KW-0732">Signal</keyword>
<dbReference type="PROSITE" id="PS01096">
    <property type="entry name" value="PPIC_PPIASE_1"/>
    <property type="match status" value="1"/>
</dbReference>
<dbReference type="EC" id="5.2.1.8" evidence="3"/>
<dbReference type="GO" id="GO:0003755">
    <property type="term" value="F:peptidyl-prolyl cis-trans isomerase activity"/>
    <property type="evidence" value="ECO:0007669"/>
    <property type="project" value="UniProtKB-KW"/>
</dbReference>
<feature type="signal peptide" evidence="9">
    <location>
        <begin position="1"/>
        <end position="23"/>
    </location>
</feature>
<proteinExistence type="inferred from homology"/>
<dbReference type="Gene3D" id="3.10.50.40">
    <property type="match status" value="1"/>
</dbReference>
<reference evidence="11" key="2">
    <citation type="submission" date="2020-09" db="EMBL/GenBank/DDBJ databases">
        <authorList>
            <person name="Sun Q."/>
            <person name="Zhou Y."/>
        </authorList>
    </citation>
    <scope>NUCLEOTIDE SEQUENCE</scope>
    <source>
        <strain evidence="11">CGMCC 1.16012</strain>
    </source>
</reference>
<evidence type="ECO:0000256" key="2">
    <source>
        <dbReference type="ARBA" id="ARBA00007656"/>
    </source>
</evidence>
<evidence type="ECO:0000259" key="10">
    <source>
        <dbReference type="PROSITE" id="PS50198"/>
    </source>
</evidence>
<sequence length="289" mass="30949">MPNPLKFLAVPAAVCLMAVPALSQDAETATATPDISMVVATVGETEITLGHMILSAAQLPQNYRNLPDDVLYEAVLDQLIREEAVAQTSAEDLSVVARLVIENQTRALRAGEALSKVSEGIVTDEKVQALYDQRFANVAPEPEFNASHILVETEEEAKALVEELSGGADFAELAKEKSTGPSGPNGGQLGWFGKGMMVQPFEAAVIAMEKDAISAPVQTQFGWHVIKLNDTRDTPVPTLDEMRDQLAAEVEQAAVEDAVEDIAASATVTRVSAQEIDPAAIRNMELLQN</sequence>
<keyword evidence="12" id="KW-1185">Reference proteome</keyword>
<evidence type="ECO:0000256" key="7">
    <source>
        <dbReference type="ARBA" id="ARBA00031484"/>
    </source>
</evidence>
<dbReference type="SUPFAM" id="SSF109998">
    <property type="entry name" value="Triger factor/SurA peptide-binding domain-like"/>
    <property type="match status" value="1"/>
</dbReference>
<comment type="similarity">
    <text evidence="2">Belongs to the PpiC/parvulin rotamase family.</text>
</comment>
<dbReference type="Proteomes" id="UP000606730">
    <property type="component" value="Unassembled WGS sequence"/>
</dbReference>
<dbReference type="SUPFAM" id="SSF54534">
    <property type="entry name" value="FKBP-like"/>
    <property type="match status" value="1"/>
</dbReference>
<dbReference type="InterPro" id="IPR027304">
    <property type="entry name" value="Trigger_fact/SurA_dom_sf"/>
</dbReference>
<evidence type="ECO:0000256" key="9">
    <source>
        <dbReference type="SAM" id="SignalP"/>
    </source>
</evidence>
<feature type="chain" id="PRO_5037564273" description="Parvulin-like PPIase" evidence="9">
    <location>
        <begin position="24"/>
        <end position="289"/>
    </location>
</feature>
<keyword evidence="8 11" id="KW-0413">Isomerase</keyword>
<dbReference type="InterPro" id="IPR046357">
    <property type="entry name" value="PPIase_dom_sf"/>
</dbReference>
<protein>
    <recommendedName>
        <fullName evidence="4">Parvulin-like PPIase</fullName>
        <ecNumber evidence="3">5.2.1.8</ecNumber>
    </recommendedName>
    <alternativeName>
        <fullName evidence="6">Peptidyl-prolyl cis-trans isomerase plp</fullName>
    </alternativeName>
    <alternativeName>
        <fullName evidence="7">Rotamase plp</fullName>
    </alternativeName>
</protein>
<keyword evidence="5 8" id="KW-0697">Rotamase</keyword>
<dbReference type="InterPro" id="IPR000297">
    <property type="entry name" value="PPIase_PpiC"/>
</dbReference>
<dbReference type="RefSeq" id="WP_095594395.1">
    <property type="nucleotide sequence ID" value="NZ_BMKN01000002.1"/>
</dbReference>
<dbReference type="InterPro" id="IPR023058">
    <property type="entry name" value="PPIase_PpiC_CS"/>
</dbReference>
<dbReference type="AlphaFoldDB" id="A0A917EKT5"/>
<accession>A0A917EKT5</accession>
<evidence type="ECO:0000256" key="4">
    <source>
        <dbReference type="ARBA" id="ARBA00018370"/>
    </source>
</evidence>
<dbReference type="OrthoDB" id="14196at2"/>
<evidence type="ECO:0000256" key="1">
    <source>
        <dbReference type="ARBA" id="ARBA00000971"/>
    </source>
</evidence>
<dbReference type="InterPro" id="IPR050245">
    <property type="entry name" value="PrsA_foldase"/>
</dbReference>
<reference evidence="11" key="1">
    <citation type="journal article" date="2014" name="Int. J. Syst. Evol. Microbiol.">
        <title>Complete genome sequence of Corynebacterium casei LMG S-19264T (=DSM 44701T), isolated from a smear-ripened cheese.</title>
        <authorList>
            <consortium name="US DOE Joint Genome Institute (JGI-PGF)"/>
            <person name="Walter F."/>
            <person name="Albersmeier A."/>
            <person name="Kalinowski J."/>
            <person name="Ruckert C."/>
        </authorList>
    </citation>
    <scope>NUCLEOTIDE SEQUENCE</scope>
    <source>
        <strain evidence="11">CGMCC 1.16012</strain>
    </source>
</reference>
<organism evidence="11 12">
    <name type="scientific">Actibacterium pelagium</name>
    <dbReference type="NCBI Taxonomy" id="2029103"/>
    <lineage>
        <taxon>Bacteria</taxon>
        <taxon>Pseudomonadati</taxon>
        <taxon>Pseudomonadota</taxon>
        <taxon>Alphaproteobacteria</taxon>
        <taxon>Rhodobacterales</taxon>
        <taxon>Roseobacteraceae</taxon>
        <taxon>Actibacterium</taxon>
    </lineage>
</organism>
<dbReference type="PANTHER" id="PTHR47245">
    <property type="entry name" value="PEPTIDYLPROLYL ISOMERASE"/>
    <property type="match status" value="1"/>
</dbReference>
<dbReference type="PANTHER" id="PTHR47245:SF2">
    <property type="entry name" value="PEPTIDYL-PROLYL CIS-TRANS ISOMERASE HP_0175-RELATED"/>
    <property type="match status" value="1"/>
</dbReference>
<evidence type="ECO:0000256" key="3">
    <source>
        <dbReference type="ARBA" id="ARBA00013194"/>
    </source>
</evidence>
<evidence type="ECO:0000313" key="12">
    <source>
        <dbReference type="Proteomes" id="UP000606730"/>
    </source>
</evidence>
<comment type="caution">
    <text evidence="11">The sequence shown here is derived from an EMBL/GenBank/DDBJ whole genome shotgun (WGS) entry which is preliminary data.</text>
</comment>
<evidence type="ECO:0000256" key="6">
    <source>
        <dbReference type="ARBA" id="ARBA00030642"/>
    </source>
</evidence>
<comment type="catalytic activity">
    <reaction evidence="1">
        <text>[protein]-peptidylproline (omega=180) = [protein]-peptidylproline (omega=0)</text>
        <dbReference type="Rhea" id="RHEA:16237"/>
        <dbReference type="Rhea" id="RHEA-COMP:10747"/>
        <dbReference type="Rhea" id="RHEA-COMP:10748"/>
        <dbReference type="ChEBI" id="CHEBI:83833"/>
        <dbReference type="ChEBI" id="CHEBI:83834"/>
        <dbReference type="EC" id="5.2.1.8"/>
    </reaction>
</comment>
<evidence type="ECO:0000256" key="5">
    <source>
        <dbReference type="ARBA" id="ARBA00023110"/>
    </source>
</evidence>
<dbReference type="PROSITE" id="PS50198">
    <property type="entry name" value="PPIC_PPIASE_2"/>
    <property type="match status" value="1"/>
</dbReference>
<evidence type="ECO:0000256" key="8">
    <source>
        <dbReference type="PROSITE-ProRule" id="PRU00278"/>
    </source>
</evidence>
<feature type="domain" description="PpiC" evidence="10">
    <location>
        <begin position="141"/>
        <end position="230"/>
    </location>
</feature>
<dbReference type="EMBL" id="BMKN01000002">
    <property type="protein sequence ID" value="GGE56317.1"/>
    <property type="molecule type" value="Genomic_DNA"/>
</dbReference>
<name>A0A917EKT5_9RHOB</name>
<gene>
    <name evidence="11" type="primary">surA</name>
    <name evidence="11" type="ORF">GCM10011517_24990</name>
</gene>
<dbReference type="Pfam" id="PF00639">
    <property type="entry name" value="Rotamase"/>
    <property type="match status" value="1"/>
</dbReference>
<evidence type="ECO:0000313" key="11">
    <source>
        <dbReference type="EMBL" id="GGE56317.1"/>
    </source>
</evidence>